<dbReference type="GO" id="GO:0006281">
    <property type="term" value="P:DNA repair"/>
    <property type="evidence" value="ECO:0007669"/>
    <property type="project" value="UniProtKB-UniRule"/>
</dbReference>
<keyword evidence="5 7" id="KW-0234">DNA repair</keyword>
<evidence type="ECO:0000256" key="6">
    <source>
        <dbReference type="ARBA" id="ARBA00023242"/>
    </source>
</evidence>
<reference evidence="11 12" key="1">
    <citation type="submission" date="2018-03" db="EMBL/GenBank/DDBJ databases">
        <authorList>
            <person name="Guldener U."/>
        </authorList>
    </citation>
    <scope>NUCLEOTIDE SEQUENCE [LARGE SCALE GENOMIC DNA]</scope>
    <source>
        <strain evidence="11 12">NBRC100155</strain>
    </source>
</reference>
<feature type="domain" description="Nse4/EID protein Nse3/MAGE-binding" evidence="10">
    <location>
        <begin position="97"/>
        <end position="159"/>
    </location>
</feature>
<keyword evidence="12" id="KW-1185">Reference proteome</keyword>
<evidence type="ECO:0000313" key="11">
    <source>
        <dbReference type="EMBL" id="SPO28576.1"/>
    </source>
</evidence>
<evidence type="ECO:0000259" key="9">
    <source>
        <dbReference type="Pfam" id="PF08743"/>
    </source>
</evidence>
<protein>
    <recommendedName>
        <fullName evidence="7">Non-structural maintenance of chromosomes element 4</fullName>
    </recommendedName>
</protein>
<proteinExistence type="inferred from homology"/>
<dbReference type="AlphaFoldDB" id="A0A5C3EG11"/>
<dbReference type="EMBL" id="OOIN01000024">
    <property type="protein sequence ID" value="SPO28576.1"/>
    <property type="molecule type" value="Genomic_DNA"/>
</dbReference>
<keyword evidence="4 7" id="KW-0233">DNA recombination</keyword>
<dbReference type="Pfam" id="PF08743">
    <property type="entry name" value="Nse4_C"/>
    <property type="match status" value="1"/>
</dbReference>
<dbReference type="InterPro" id="IPR027786">
    <property type="entry name" value="Nse4/EID"/>
</dbReference>
<comment type="subcellular location">
    <subcellularLocation>
        <location evidence="1 7">Nucleus</location>
    </subcellularLocation>
</comment>
<evidence type="ECO:0000256" key="1">
    <source>
        <dbReference type="ARBA" id="ARBA00004123"/>
    </source>
</evidence>
<feature type="region of interest" description="Disordered" evidence="8">
    <location>
        <begin position="1"/>
        <end position="47"/>
    </location>
</feature>
<dbReference type="PANTHER" id="PTHR16140:SF0">
    <property type="entry name" value="NON-STRUCTURAL MAINTENANCE OF CHROMOSOMES ELEMENT 4"/>
    <property type="match status" value="1"/>
</dbReference>
<evidence type="ECO:0000259" key="10">
    <source>
        <dbReference type="Pfam" id="PF15412"/>
    </source>
</evidence>
<evidence type="ECO:0000313" key="12">
    <source>
        <dbReference type="Proteomes" id="UP000324022"/>
    </source>
</evidence>
<dbReference type="OrthoDB" id="361242at2759"/>
<evidence type="ECO:0000256" key="4">
    <source>
        <dbReference type="ARBA" id="ARBA00023172"/>
    </source>
</evidence>
<evidence type="ECO:0000256" key="5">
    <source>
        <dbReference type="ARBA" id="ARBA00023204"/>
    </source>
</evidence>
<keyword evidence="3 7" id="KW-0227">DNA damage</keyword>
<sequence length="391" mass="43043">MSRPVQSSCQEVRSQARPSSSSNPRKRPSTDGANFIYNPRQDMDDRRQVRSDYRTLIAQAEESKRDSSIKPKDLVDLIVKADELHERVVAPSESILDTKTLGSMSEMGARMAKKIKLHRDTFDTHEFMTRLARYLGGEAAPVRGAARGGGGNVSSDDDQDENGRGGNGRNLERWDWAKLGRLAGTLSRRAVTMDFLLGPLAIRPKQRQINTQRTRQDAPAEHTAPRALQQIDLQNSAGRESTSQILKVAQLLSQQGPQGVCLFKFAIDPDSFVNTVENLFHVSFLIKENKASLHTDQDGNAILAIAEPPSEEQDEETAEQQDAGSKQFIMEIDYPTYLESIQLYNIDKSLIPTRPNRVDPLSGRAALAAVAAAAAAAAEDDDDDDDEGGEA</sequence>
<dbReference type="Pfam" id="PF15412">
    <property type="entry name" value="Nse4-Nse3_bdg"/>
    <property type="match status" value="1"/>
</dbReference>
<comment type="function">
    <text evidence="7">Component of the SMC5-SMC6 complex, that promotes sister chromatid alignment after DNA damage and facilitates double-stranded DNA breaks (DSBs) repair via homologous recombination between sister chromatids.</text>
</comment>
<dbReference type="GO" id="GO:0005634">
    <property type="term" value="C:nucleus"/>
    <property type="evidence" value="ECO:0007669"/>
    <property type="project" value="UniProtKB-SubCell"/>
</dbReference>
<evidence type="ECO:0000256" key="3">
    <source>
        <dbReference type="ARBA" id="ARBA00022763"/>
    </source>
</evidence>
<dbReference type="Proteomes" id="UP000324022">
    <property type="component" value="Unassembled WGS sequence"/>
</dbReference>
<comment type="subunit">
    <text evidence="7">Component of the SMC5-SMC6 complex.</text>
</comment>
<dbReference type="InterPro" id="IPR014854">
    <property type="entry name" value="Nse4_C"/>
</dbReference>
<organism evidence="11 12">
    <name type="scientific">Ustilago trichophora</name>
    <dbReference type="NCBI Taxonomy" id="86804"/>
    <lineage>
        <taxon>Eukaryota</taxon>
        <taxon>Fungi</taxon>
        <taxon>Dikarya</taxon>
        <taxon>Basidiomycota</taxon>
        <taxon>Ustilaginomycotina</taxon>
        <taxon>Ustilaginomycetes</taxon>
        <taxon>Ustilaginales</taxon>
        <taxon>Ustilaginaceae</taxon>
        <taxon>Ustilago</taxon>
    </lineage>
</organism>
<dbReference type="PANTHER" id="PTHR16140">
    <property type="entry name" value="NON-STRUCTURAL MAINTENANCE OF CHROMOSOMES ELEMENT 4"/>
    <property type="match status" value="1"/>
</dbReference>
<evidence type="ECO:0000256" key="7">
    <source>
        <dbReference type="RuleBase" id="RU365071"/>
    </source>
</evidence>
<keyword evidence="6 7" id="KW-0539">Nucleus</keyword>
<accession>A0A5C3EG11</accession>
<feature type="compositionally biased region" description="Polar residues" evidence="8">
    <location>
        <begin position="1"/>
        <end position="13"/>
    </location>
</feature>
<dbReference type="GO" id="GO:0006310">
    <property type="term" value="P:DNA recombination"/>
    <property type="evidence" value="ECO:0007669"/>
    <property type="project" value="UniProtKB-UniRule"/>
</dbReference>
<dbReference type="GO" id="GO:0030915">
    <property type="term" value="C:Smc5-Smc6 complex"/>
    <property type="evidence" value="ECO:0007669"/>
    <property type="project" value="UniProtKB-UniRule"/>
</dbReference>
<gene>
    <name evidence="11" type="ORF">UTRI_04454</name>
</gene>
<name>A0A5C3EG11_9BASI</name>
<feature type="region of interest" description="Disordered" evidence="8">
    <location>
        <begin position="143"/>
        <end position="170"/>
    </location>
</feature>
<comment type="similarity">
    <text evidence="2 7">Belongs to the NSE4 family.</text>
</comment>
<feature type="domain" description="Non-structural maintenance of chromosome element 4 C-terminal" evidence="9">
    <location>
        <begin position="260"/>
        <end position="351"/>
    </location>
</feature>
<evidence type="ECO:0000256" key="2">
    <source>
        <dbReference type="ARBA" id="ARBA00008997"/>
    </source>
</evidence>
<evidence type="ECO:0000256" key="8">
    <source>
        <dbReference type="SAM" id="MobiDB-lite"/>
    </source>
</evidence>
<dbReference type="InterPro" id="IPR029225">
    <property type="entry name" value="Nse4_Nse3-bd"/>
</dbReference>